<proteinExistence type="predicted"/>
<evidence type="ECO:0000259" key="1">
    <source>
        <dbReference type="Pfam" id="PF24253"/>
    </source>
</evidence>
<keyword evidence="3" id="KW-1185">Reference proteome</keyword>
<gene>
    <name evidence="2" type="ORF">NEPAL_98</name>
</gene>
<sequence>MSHLARGGPPATALISRRVRRRKEFEMNTNLITIPAAEVVVGDTIVAGAGTVLAPEDLVVRRIESDRTFVRFNGMVDIHQRINVRVAR</sequence>
<dbReference type="EMBL" id="JQ698665">
    <property type="protein sequence ID" value="AFL46588.1"/>
    <property type="molecule type" value="Genomic_DNA"/>
</dbReference>
<dbReference type="Proteomes" id="UP000006066">
    <property type="component" value="Segment"/>
</dbReference>
<dbReference type="InterPro" id="IPR055877">
    <property type="entry name" value="DUF7454"/>
</dbReference>
<dbReference type="Pfam" id="PF24253">
    <property type="entry name" value="DUF7454"/>
    <property type="match status" value="1"/>
</dbReference>
<feature type="domain" description="DUF7454" evidence="1">
    <location>
        <begin position="31"/>
        <end position="88"/>
    </location>
</feature>
<accession>I3WUB7</accession>
<evidence type="ECO:0000313" key="3">
    <source>
        <dbReference type="Proteomes" id="UP000006066"/>
    </source>
</evidence>
<protein>
    <recommendedName>
        <fullName evidence="1">DUF7454 domain-containing protein</fullName>
    </recommendedName>
</protein>
<reference evidence="3" key="1">
    <citation type="submission" date="2012-02" db="EMBL/GenBank/DDBJ databases">
        <authorList>
            <person name="Bajgain P."/>
            <person name="Fisher J.N.B."/>
            <person name="Lunt B.L."/>
            <person name="Sheflo M.A."/>
            <person name="Brighton A.K."/>
            <person name="Adawi E.C."/>
            <person name="Christiansen M.R."/>
            <person name="Ferguson N.C."/>
            <person name="Gardner A.V."/>
            <person name="Irons D.L."/>
            <person name="Jensen J."/>
            <person name="Kennedy A."/>
            <person name="Lloyd J.S."/>
            <person name="Marlow S."/>
            <person name="Mason S.J."/>
            <person name="McCord T.M."/>
            <person name="Merrill B.D."/>
            <person name="Nelson E.P."/>
            <person name="Norton C.S."/>
            <person name="Pettersson S.M."/>
            <person name="Poe D.E."/>
            <person name="Russell R.C."/>
            <person name="Smith T.C."/>
            <person name="Sullivan S."/>
            <person name="Williams K.R."/>
            <person name="Burnett S.H."/>
            <person name="Breakwell D.P."/>
            <person name="Grose J.H."/>
        </authorList>
    </citation>
    <scope>NUCLEOTIDE SEQUENCE [LARGE SCALE GENOMIC DNA]</scope>
</reference>
<evidence type="ECO:0000313" key="2">
    <source>
        <dbReference type="EMBL" id="AFL46588.1"/>
    </source>
</evidence>
<organism evidence="2 3">
    <name type="scientific">Mycobacterium phage Nepal</name>
    <dbReference type="NCBI Taxonomy" id="2927981"/>
    <lineage>
        <taxon>Viruses</taxon>
        <taxon>Duplodnaviria</taxon>
        <taxon>Heunggongvirae</taxon>
        <taxon>Uroviricota</taxon>
        <taxon>Caudoviricetes</taxon>
        <taxon>Fromanvirus</taxon>
        <taxon>Fromanvirus nepal</taxon>
    </lineage>
</organism>
<name>I3WUB7_9CAUD</name>